<dbReference type="GO" id="GO:0032259">
    <property type="term" value="P:methylation"/>
    <property type="evidence" value="ECO:0007669"/>
    <property type="project" value="UniProtKB-KW"/>
</dbReference>
<dbReference type="EMBL" id="MU853612">
    <property type="protein sequence ID" value="KAK4141381.1"/>
    <property type="molecule type" value="Genomic_DNA"/>
</dbReference>
<evidence type="ECO:0000256" key="1">
    <source>
        <dbReference type="SAM" id="MobiDB-lite"/>
    </source>
</evidence>
<protein>
    <submittedName>
        <fullName evidence="3">S-adenosyl-L-methionine-dependent methyltransferase</fullName>
    </submittedName>
</protein>
<organism evidence="3 4">
    <name type="scientific">Dichotomopilus funicola</name>
    <dbReference type="NCBI Taxonomy" id="1934379"/>
    <lineage>
        <taxon>Eukaryota</taxon>
        <taxon>Fungi</taxon>
        <taxon>Dikarya</taxon>
        <taxon>Ascomycota</taxon>
        <taxon>Pezizomycotina</taxon>
        <taxon>Sordariomycetes</taxon>
        <taxon>Sordariomycetidae</taxon>
        <taxon>Sordariales</taxon>
        <taxon>Chaetomiaceae</taxon>
        <taxon>Dichotomopilus</taxon>
    </lineage>
</organism>
<dbReference type="RefSeq" id="XP_062634752.1">
    <property type="nucleotide sequence ID" value="XM_062777962.1"/>
</dbReference>
<feature type="domain" description="Methyltransferase" evidence="2">
    <location>
        <begin position="100"/>
        <end position="196"/>
    </location>
</feature>
<name>A0AAN6ZL78_9PEZI</name>
<gene>
    <name evidence="3" type="ORF">C8A04DRAFT_14104</name>
</gene>
<dbReference type="GO" id="GO:0008168">
    <property type="term" value="F:methyltransferase activity"/>
    <property type="evidence" value="ECO:0007669"/>
    <property type="project" value="UniProtKB-KW"/>
</dbReference>
<dbReference type="Proteomes" id="UP001302676">
    <property type="component" value="Unassembled WGS sequence"/>
</dbReference>
<dbReference type="CDD" id="cd02440">
    <property type="entry name" value="AdoMet_MTases"/>
    <property type="match status" value="1"/>
</dbReference>
<proteinExistence type="predicted"/>
<dbReference type="InterPro" id="IPR041698">
    <property type="entry name" value="Methyltransf_25"/>
</dbReference>
<accession>A0AAN6ZL78</accession>
<feature type="compositionally biased region" description="Low complexity" evidence="1">
    <location>
        <begin position="1"/>
        <end position="19"/>
    </location>
</feature>
<sequence>MSDLNQPQVQEQEQEQLPPDLKGRLRDSYNAIAPLYNMWSLAYQGYRMRYTCKLLEFMRKFKQQRHQSPKEHAFIKPTDDGTGYEYKAPNPEHLKGMNALEVGCGSGIPVAEILLAKDMTYFGVDLSVTQINTALQNFQYQTDHLQASWLVGDMMDLSFPPGAMDVIIGFYSLIHLPREEQQVFLKRAWGWLRPGGMLMINFGREELVSEVSENWLGHEKGWMFWSNWGEDTTMEILEGLGDGDEEGDGGGEGDGGKAEVLLKEITEADGEDPAFVWVIVRKSGGLEPRARHFEFPAE</sequence>
<evidence type="ECO:0000313" key="3">
    <source>
        <dbReference type="EMBL" id="KAK4141381.1"/>
    </source>
</evidence>
<keyword evidence="3" id="KW-0808">Transferase</keyword>
<dbReference type="InterPro" id="IPR050447">
    <property type="entry name" value="Erg6_SMT_methyltransf"/>
</dbReference>
<evidence type="ECO:0000313" key="4">
    <source>
        <dbReference type="Proteomes" id="UP001302676"/>
    </source>
</evidence>
<dbReference type="AlphaFoldDB" id="A0AAN6ZL78"/>
<reference evidence="3" key="1">
    <citation type="journal article" date="2023" name="Mol. Phylogenet. Evol.">
        <title>Genome-scale phylogeny and comparative genomics of the fungal order Sordariales.</title>
        <authorList>
            <person name="Hensen N."/>
            <person name="Bonometti L."/>
            <person name="Westerberg I."/>
            <person name="Brannstrom I.O."/>
            <person name="Guillou S."/>
            <person name="Cros-Aarteil S."/>
            <person name="Calhoun S."/>
            <person name="Haridas S."/>
            <person name="Kuo A."/>
            <person name="Mondo S."/>
            <person name="Pangilinan J."/>
            <person name="Riley R."/>
            <person name="LaButti K."/>
            <person name="Andreopoulos B."/>
            <person name="Lipzen A."/>
            <person name="Chen C."/>
            <person name="Yan M."/>
            <person name="Daum C."/>
            <person name="Ng V."/>
            <person name="Clum A."/>
            <person name="Steindorff A."/>
            <person name="Ohm R.A."/>
            <person name="Martin F."/>
            <person name="Silar P."/>
            <person name="Natvig D.O."/>
            <person name="Lalanne C."/>
            <person name="Gautier V."/>
            <person name="Ament-Velasquez S.L."/>
            <person name="Kruys A."/>
            <person name="Hutchinson M.I."/>
            <person name="Powell A.J."/>
            <person name="Barry K."/>
            <person name="Miller A.N."/>
            <person name="Grigoriev I.V."/>
            <person name="Debuchy R."/>
            <person name="Gladieux P."/>
            <person name="Hiltunen Thoren M."/>
            <person name="Johannesson H."/>
        </authorList>
    </citation>
    <scope>NUCLEOTIDE SEQUENCE</scope>
    <source>
        <strain evidence="3">CBS 141.50</strain>
    </source>
</reference>
<keyword evidence="4" id="KW-1185">Reference proteome</keyword>
<dbReference type="Gene3D" id="3.40.50.150">
    <property type="entry name" value="Vaccinia Virus protein VP39"/>
    <property type="match status" value="1"/>
</dbReference>
<dbReference type="PANTHER" id="PTHR44068">
    <property type="entry name" value="ZGC:194242"/>
    <property type="match status" value="1"/>
</dbReference>
<dbReference type="GeneID" id="87814575"/>
<comment type="caution">
    <text evidence="3">The sequence shown here is derived from an EMBL/GenBank/DDBJ whole genome shotgun (WGS) entry which is preliminary data.</text>
</comment>
<feature type="region of interest" description="Disordered" evidence="1">
    <location>
        <begin position="1"/>
        <end position="23"/>
    </location>
</feature>
<evidence type="ECO:0000259" key="2">
    <source>
        <dbReference type="Pfam" id="PF13649"/>
    </source>
</evidence>
<reference evidence="3" key="2">
    <citation type="submission" date="2023-05" db="EMBL/GenBank/DDBJ databases">
        <authorList>
            <consortium name="Lawrence Berkeley National Laboratory"/>
            <person name="Steindorff A."/>
            <person name="Hensen N."/>
            <person name="Bonometti L."/>
            <person name="Westerberg I."/>
            <person name="Brannstrom I.O."/>
            <person name="Guillou S."/>
            <person name="Cros-Aarteil S."/>
            <person name="Calhoun S."/>
            <person name="Haridas S."/>
            <person name="Kuo A."/>
            <person name="Mondo S."/>
            <person name="Pangilinan J."/>
            <person name="Riley R."/>
            <person name="Labutti K."/>
            <person name="Andreopoulos B."/>
            <person name="Lipzen A."/>
            <person name="Chen C."/>
            <person name="Yanf M."/>
            <person name="Daum C."/>
            <person name="Ng V."/>
            <person name="Clum A."/>
            <person name="Ohm R."/>
            <person name="Martin F."/>
            <person name="Silar P."/>
            <person name="Natvig D."/>
            <person name="Lalanne C."/>
            <person name="Gautier V."/>
            <person name="Ament-Velasquez S.L."/>
            <person name="Kruys A."/>
            <person name="Hutchinson M.I."/>
            <person name="Powell A.J."/>
            <person name="Barry K."/>
            <person name="Miller A.N."/>
            <person name="Grigoriev I.V."/>
            <person name="Debuchy R."/>
            <person name="Gladieux P."/>
            <person name="Thoren M.H."/>
            <person name="Johannesson H."/>
        </authorList>
    </citation>
    <scope>NUCLEOTIDE SEQUENCE</scope>
    <source>
        <strain evidence="3">CBS 141.50</strain>
    </source>
</reference>
<dbReference type="Pfam" id="PF13649">
    <property type="entry name" value="Methyltransf_25"/>
    <property type="match status" value="1"/>
</dbReference>
<dbReference type="InterPro" id="IPR029063">
    <property type="entry name" value="SAM-dependent_MTases_sf"/>
</dbReference>
<keyword evidence="3" id="KW-0489">Methyltransferase</keyword>
<dbReference type="SUPFAM" id="SSF53335">
    <property type="entry name" value="S-adenosyl-L-methionine-dependent methyltransferases"/>
    <property type="match status" value="1"/>
</dbReference>
<dbReference type="PANTHER" id="PTHR44068:SF11">
    <property type="entry name" value="GERANYL DIPHOSPHATE 2-C-METHYLTRANSFERASE"/>
    <property type="match status" value="1"/>
</dbReference>